<sequence length="204" mass="24131">MFAQLLEKTKKEEANLVIFKAMVAEQKKQKDEEDKRQETAFYEDFELELFDAEKQQKERKTQLATGTAFHRIPSRNKQRTQRQIQSLVPQERIVNKWSPEDVAALRENIRQVGLNINFLHILMPERTQNAIKARIRLENPHEITELARQCREIPEHVRQVYAQLGRRHGALDLDLDLSEYEHQREEQAGMAEEVRDLVGEFEGW</sequence>
<evidence type="ECO:0000313" key="3">
    <source>
        <dbReference type="EMBL" id="KAH0574983.1"/>
    </source>
</evidence>
<dbReference type="Proteomes" id="UP000018208">
    <property type="component" value="Unassembled WGS sequence"/>
</dbReference>
<name>V6LDZ3_9EUKA</name>
<dbReference type="VEuPathDB" id="GiardiaDB:SS50377_22588"/>
<evidence type="ECO:0000313" key="4">
    <source>
        <dbReference type="Proteomes" id="UP000018208"/>
    </source>
</evidence>
<dbReference type="EMBL" id="KI546166">
    <property type="protein sequence ID" value="EST41911.1"/>
    <property type="molecule type" value="Genomic_DNA"/>
</dbReference>
<evidence type="ECO:0000313" key="1">
    <source>
        <dbReference type="EMBL" id="EST41911.1"/>
    </source>
</evidence>
<keyword evidence="4" id="KW-1185">Reference proteome</keyword>
<accession>V6LDZ3</accession>
<evidence type="ECO:0000313" key="2">
    <source>
        <dbReference type="EMBL" id="KAH0574971.1"/>
    </source>
</evidence>
<dbReference type="AlphaFoldDB" id="V6LDZ3"/>
<protein>
    <submittedName>
        <fullName evidence="1">Uncharacterized protein</fullName>
    </submittedName>
</protein>
<organism evidence="1">
    <name type="scientific">Spironucleus salmonicida</name>
    <dbReference type="NCBI Taxonomy" id="348837"/>
    <lineage>
        <taxon>Eukaryota</taxon>
        <taxon>Metamonada</taxon>
        <taxon>Diplomonadida</taxon>
        <taxon>Hexamitidae</taxon>
        <taxon>Hexamitinae</taxon>
        <taxon>Spironucleus</taxon>
    </lineage>
</organism>
<reference evidence="2" key="2">
    <citation type="submission" date="2020-12" db="EMBL/GenBank/DDBJ databases">
        <title>New Spironucleus salmonicida genome in near-complete chromosomes.</title>
        <authorList>
            <person name="Xu F."/>
            <person name="Kurt Z."/>
            <person name="Jimenez-Gonzalez A."/>
            <person name="Astvaldsson A."/>
            <person name="Andersson J.O."/>
            <person name="Svard S.G."/>
        </authorList>
    </citation>
    <scope>NUCLEOTIDE SEQUENCE</scope>
    <source>
        <strain evidence="2">ATCC 50377</strain>
    </source>
</reference>
<dbReference type="VEuPathDB" id="GiardiaDB:SS50377_22600"/>
<dbReference type="EMBL" id="AUWU02000003">
    <property type="protein sequence ID" value="KAH0574983.1"/>
    <property type="molecule type" value="Genomic_DNA"/>
</dbReference>
<reference evidence="1 2" key="1">
    <citation type="journal article" date="2014" name="PLoS Genet.">
        <title>The Genome of Spironucleus salmonicida Highlights a Fish Pathogen Adapted to Fluctuating Environments.</title>
        <authorList>
            <person name="Xu F."/>
            <person name="Jerlstrom-Hultqvist J."/>
            <person name="Einarsson E."/>
            <person name="Astvaldsson A."/>
            <person name="Svard S.G."/>
            <person name="Andersson J.O."/>
        </authorList>
    </citation>
    <scope>NUCLEOTIDE SEQUENCE</scope>
    <source>
        <strain evidence="2">ATCC 50377</strain>
    </source>
</reference>
<gene>
    <name evidence="1" type="ORF">SS50377_18215</name>
    <name evidence="2" type="ORF">SS50377_22588</name>
    <name evidence="3" type="ORF">SS50377_22600</name>
</gene>
<dbReference type="EMBL" id="AUWU02000003">
    <property type="protein sequence ID" value="KAH0574971.1"/>
    <property type="molecule type" value="Genomic_DNA"/>
</dbReference>
<proteinExistence type="predicted"/>